<evidence type="ECO:0000256" key="1">
    <source>
        <dbReference type="ARBA" id="ARBA00005711"/>
    </source>
</evidence>
<evidence type="ECO:0000256" key="2">
    <source>
        <dbReference type="SAM" id="MobiDB-lite"/>
    </source>
</evidence>
<sequence>MATAQHQQSSTGTDVGAAPGRKLSVERIVTHARDILEAHLTSPHRLTAPRVSLPLSLLEMPFLPPRRSPPQRPLLNGNTSCCPAATPPAYHALAKAIERVQRLKDFSFISGRMRGGGGASGRAFRGVVEEEEEAVVSAPERPMQRRRRRWGAEVDDGYSPSSTGGGGSSCCDSFGCDSPLAGFVRPDGDPDTDLETDGLATSSSSAFTERQDDEAEEVLCGVKEEEWAQVQEPAKNPAGRATPECHNQRYQTEAAVLLHGRKGSKQRPASLDLGSPGYHGATFSPSFVIGGVGLMNKGLGASLIRSDVLHSPGTPNYPRHRASVLGCQKGWSSERVPHPSKGSRRYPGSNMAFPYSNGRTLPSKWEDAERWIFSPNSSDALGRTTVAHARRPKSKSGPLGPPGRIGGQYSSVSSVSLLDSGRAGPITANSPFVAGVLMPEHVCGGKNTNGTYSGRPIGDEISIGRGVKICPHGGSLPIRTSRVRQRLDYAVESSASLPSTQESIQDEQVEVTEDSASIVSIISRKDAATQTSPELSRSSSPNNRPTFNGSLSTEQVKDSGSCSSDLDIRDVQMDDRVTLTRWSKKNVTRSSNKNSTNIIEWKEKTVESKSPSWGFAEAKCISKIDREDTKITAWENIQKAKAEAAIQKLVIKLEKKRSSSLDKILNTLKSAQRKAQVMRERERDAVTANQDGKGSRKAKKRAQLSKNGQISSLSGCFTCHAF</sequence>
<dbReference type="OrthoDB" id="648416at2759"/>
<protein>
    <recommendedName>
        <fullName evidence="3">Remorin C-terminal domain-containing protein</fullName>
    </recommendedName>
</protein>
<dbReference type="InterPro" id="IPR005516">
    <property type="entry name" value="Remorin_C"/>
</dbReference>
<gene>
    <name evidence="4" type="ORF">NCGR_LOCUS12780</name>
</gene>
<keyword evidence="5" id="KW-1185">Reference proteome</keyword>
<dbReference type="PANTHER" id="PTHR31471:SF13">
    <property type="entry name" value="REMORIN FAMILY PROTEIN"/>
    <property type="match status" value="1"/>
</dbReference>
<feature type="compositionally biased region" description="Polar residues" evidence="2">
    <location>
        <begin position="199"/>
        <end position="208"/>
    </location>
</feature>
<feature type="compositionally biased region" description="Polar residues" evidence="2">
    <location>
        <begin position="493"/>
        <end position="503"/>
    </location>
</feature>
<feature type="region of interest" description="Disordered" evidence="2">
    <location>
        <begin position="522"/>
        <end position="567"/>
    </location>
</feature>
<feature type="region of interest" description="Disordered" evidence="2">
    <location>
        <begin position="678"/>
        <end position="706"/>
    </location>
</feature>
<feature type="region of interest" description="Disordered" evidence="2">
    <location>
        <begin position="182"/>
        <end position="212"/>
    </location>
</feature>
<feature type="region of interest" description="Disordered" evidence="2">
    <location>
        <begin position="492"/>
        <end position="511"/>
    </location>
</feature>
<name>A0A811N6X5_9POAL</name>
<organism evidence="4 5">
    <name type="scientific">Miscanthus lutarioriparius</name>
    <dbReference type="NCBI Taxonomy" id="422564"/>
    <lineage>
        <taxon>Eukaryota</taxon>
        <taxon>Viridiplantae</taxon>
        <taxon>Streptophyta</taxon>
        <taxon>Embryophyta</taxon>
        <taxon>Tracheophyta</taxon>
        <taxon>Spermatophyta</taxon>
        <taxon>Magnoliopsida</taxon>
        <taxon>Liliopsida</taxon>
        <taxon>Poales</taxon>
        <taxon>Poaceae</taxon>
        <taxon>PACMAD clade</taxon>
        <taxon>Panicoideae</taxon>
        <taxon>Andropogonodae</taxon>
        <taxon>Andropogoneae</taxon>
        <taxon>Saccharinae</taxon>
        <taxon>Miscanthus</taxon>
    </lineage>
</organism>
<dbReference type="EMBL" id="CAJGYO010000003">
    <property type="protein sequence ID" value="CAD6218971.1"/>
    <property type="molecule type" value="Genomic_DNA"/>
</dbReference>
<dbReference type="Proteomes" id="UP000604825">
    <property type="component" value="Unassembled WGS sequence"/>
</dbReference>
<dbReference type="Pfam" id="PF03763">
    <property type="entry name" value="Remorin_C"/>
    <property type="match status" value="1"/>
</dbReference>
<comment type="similarity">
    <text evidence="1">Belongs to the remorin family.</text>
</comment>
<evidence type="ECO:0000313" key="5">
    <source>
        <dbReference type="Proteomes" id="UP000604825"/>
    </source>
</evidence>
<feature type="region of interest" description="Disordered" evidence="2">
    <location>
        <begin position="330"/>
        <end position="350"/>
    </location>
</feature>
<feature type="compositionally biased region" description="Polar residues" evidence="2">
    <location>
        <begin position="528"/>
        <end position="564"/>
    </location>
</feature>
<feature type="region of interest" description="Disordered" evidence="2">
    <location>
        <begin position="383"/>
        <end position="406"/>
    </location>
</feature>
<comment type="caution">
    <text evidence="4">The sequence shown here is derived from an EMBL/GenBank/DDBJ whole genome shotgun (WGS) entry which is preliminary data.</text>
</comment>
<accession>A0A811N6X5</accession>
<feature type="domain" description="Remorin C-terminal" evidence="3">
    <location>
        <begin position="606"/>
        <end position="710"/>
    </location>
</feature>
<evidence type="ECO:0000259" key="3">
    <source>
        <dbReference type="Pfam" id="PF03763"/>
    </source>
</evidence>
<dbReference type="PANTHER" id="PTHR31471">
    <property type="entry name" value="OS02G0116800 PROTEIN"/>
    <property type="match status" value="1"/>
</dbReference>
<evidence type="ECO:0000313" key="4">
    <source>
        <dbReference type="EMBL" id="CAD6218971.1"/>
    </source>
</evidence>
<dbReference type="AlphaFoldDB" id="A0A811N6X5"/>
<proteinExistence type="inferred from homology"/>
<reference evidence="4" key="1">
    <citation type="submission" date="2020-10" db="EMBL/GenBank/DDBJ databases">
        <authorList>
            <person name="Han B."/>
            <person name="Lu T."/>
            <person name="Zhao Q."/>
            <person name="Huang X."/>
            <person name="Zhao Y."/>
        </authorList>
    </citation>
    <scope>NUCLEOTIDE SEQUENCE</scope>
</reference>
<feature type="region of interest" description="Disordered" evidence="2">
    <location>
        <begin position="135"/>
        <end position="167"/>
    </location>
</feature>